<gene>
    <name evidence="5" type="ORF">FUA23_13915</name>
</gene>
<dbReference type="Proteomes" id="UP000321907">
    <property type="component" value="Unassembled WGS sequence"/>
</dbReference>
<dbReference type="PANTHER" id="PTHR42939:SF1">
    <property type="entry name" value="ABC TRANSPORTER ATP-BINDING PROTEIN ALBC-RELATED"/>
    <property type="match status" value="1"/>
</dbReference>
<dbReference type="InterPro" id="IPR051782">
    <property type="entry name" value="ABC_Transporter_VariousFunc"/>
</dbReference>
<dbReference type="SUPFAM" id="SSF52540">
    <property type="entry name" value="P-loop containing nucleoside triphosphate hydrolases"/>
    <property type="match status" value="1"/>
</dbReference>
<dbReference type="Pfam" id="PF00005">
    <property type="entry name" value="ABC_tran"/>
    <property type="match status" value="1"/>
</dbReference>
<proteinExistence type="predicted"/>
<sequence>MHPVTLKLDKAGKRFGRHWIIRDFTDTFSGGELIGIKGRNGSGKSTLLRLLCGQLTPSRGSSVCTIGGKEVAPAVRYKHVAWTGPYLEIVEELTIVEFLQFHFALKPMLPGLTLTDIPQRLELDHVRNRKITDCSSGMRQRVLLGSALYAATEILLLDEPTVTLDEEAAEWFHSELRKFRHERLVFIASNDPDDLRDCTRMVTL</sequence>
<dbReference type="PROSITE" id="PS50893">
    <property type="entry name" value="ABC_TRANSPORTER_2"/>
    <property type="match status" value="1"/>
</dbReference>
<feature type="domain" description="ABC transporter" evidence="4">
    <location>
        <begin position="6"/>
        <end position="204"/>
    </location>
</feature>
<dbReference type="PROSITE" id="PS00211">
    <property type="entry name" value="ABC_TRANSPORTER_1"/>
    <property type="match status" value="1"/>
</dbReference>
<keyword evidence="1" id="KW-0813">Transport</keyword>
<name>A0A5C7FG30_9BACT</name>
<dbReference type="OrthoDB" id="9808363at2"/>
<protein>
    <submittedName>
        <fullName evidence="5">ATP-binding cassette domain-containing protein</fullName>
    </submittedName>
</protein>
<keyword evidence="3 5" id="KW-0067">ATP-binding</keyword>
<evidence type="ECO:0000256" key="2">
    <source>
        <dbReference type="ARBA" id="ARBA00022741"/>
    </source>
</evidence>
<dbReference type="Gene3D" id="3.40.50.300">
    <property type="entry name" value="P-loop containing nucleotide triphosphate hydrolases"/>
    <property type="match status" value="1"/>
</dbReference>
<keyword evidence="2" id="KW-0547">Nucleotide-binding</keyword>
<dbReference type="InterPro" id="IPR017871">
    <property type="entry name" value="ABC_transporter-like_CS"/>
</dbReference>
<dbReference type="PANTHER" id="PTHR42939">
    <property type="entry name" value="ABC TRANSPORTER ATP-BINDING PROTEIN ALBC-RELATED"/>
    <property type="match status" value="1"/>
</dbReference>
<comment type="caution">
    <text evidence="5">The sequence shown here is derived from an EMBL/GenBank/DDBJ whole genome shotgun (WGS) entry which is preliminary data.</text>
</comment>
<keyword evidence="6" id="KW-1185">Reference proteome</keyword>
<reference evidence="5 6" key="1">
    <citation type="submission" date="2019-08" db="EMBL/GenBank/DDBJ databases">
        <title>Lewinella sp. strain SSH13 Genome sequencing and assembly.</title>
        <authorList>
            <person name="Kim I."/>
        </authorList>
    </citation>
    <scope>NUCLEOTIDE SEQUENCE [LARGE SCALE GENOMIC DNA]</scope>
    <source>
        <strain evidence="5 6">SSH13</strain>
    </source>
</reference>
<dbReference type="AlphaFoldDB" id="A0A5C7FG30"/>
<dbReference type="SMART" id="SM00382">
    <property type="entry name" value="AAA"/>
    <property type="match status" value="1"/>
</dbReference>
<dbReference type="InterPro" id="IPR003439">
    <property type="entry name" value="ABC_transporter-like_ATP-bd"/>
</dbReference>
<evidence type="ECO:0000313" key="6">
    <source>
        <dbReference type="Proteomes" id="UP000321907"/>
    </source>
</evidence>
<dbReference type="InterPro" id="IPR003593">
    <property type="entry name" value="AAA+_ATPase"/>
</dbReference>
<dbReference type="EMBL" id="VOXD01000021">
    <property type="protein sequence ID" value="TXF88559.1"/>
    <property type="molecule type" value="Genomic_DNA"/>
</dbReference>
<evidence type="ECO:0000256" key="1">
    <source>
        <dbReference type="ARBA" id="ARBA00022448"/>
    </source>
</evidence>
<dbReference type="GO" id="GO:0016887">
    <property type="term" value="F:ATP hydrolysis activity"/>
    <property type="evidence" value="ECO:0007669"/>
    <property type="project" value="InterPro"/>
</dbReference>
<evidence type="ECO:0000256" key="3">
    <source>
        <dbReference type="ARBA" id="ARBA00022840"/>
    </source>
</evidence>
<dbReference type="InterPro" id="IPR027417">
    <property type="entry name" value="P-loop_NTPase"/>
</dbReference>
<dbReference type="RefSeq" id="WP_147931359.1">
    <property type="nucleotide sequence ID" value="NZ_VOXD01000021.1"/>
</dbReference>
<organism evidence="5 6">
    <name type="scientific">Neolewinella aurantiaca</name>
    <dbReference type="NCBI Taxonomy" id="2602767"/>
    <lineage>
        <taxon>Bacteria</taxon>
        <taxon>Pseudomonadati</taxon>
        <taxon>Bacteroidota</taxon>
        <taxon>Saprospiria</taxon>
        <taxon>Saprospirales</taxon>
        <taxon>Lewinellaceae</taxon>
        <taxon>Neolewinella</taxon>
    </lineage>
</organism>
<evidence type="ECO:0000259" key="4">
    <source>
        <dbReference type="PROSITE" id="PS50893"/>
    </source>
</evidence>
<dbReference type="GO" id="GO:0005524">
    <property type="term" value="F:ATP binding"/>
    <property type="evidence" value="ECO:0007669"/>
    <property type="project" value="UniProtKB-KW"/>
</dbReference>
<evidence type="ECO:0000313" key="5">
    <source>
        <dbReference type="EMBL" id="TXF88559.1"/>
    </source>
</evidence>
<accession>A0A5C7FG30</accession>